<evidence type="ECO:0000313" key="8">
    <source>
        <dbReference type="EMBL" id="QDV40485.1"/>
    </source>
</evidence>
<dbReference type="InterPro" id="IPR013042">
    <property type="entry name" value="DUF1592"/>
</dbReference>
<evidence type="ECO:0000259" key="6">
    <source>
        <dbReference type="Pfam" id="PF07637"/>
    </source>
</evidence>
<evidence type="ECO:0008006" key="10">
    <source>
        <dbReference type="Google" id="ProtNLM"/>
    </source>
</evidence>
<feature type="signal peptide" evidence="1">
    <location>
        <begin position="1"/>
        <end position="28"/>
    </location>
</feature>
<feature type="domain" description="DUF1587" evidence="3">
    <location>
        <begin position="130"/>
        <end position="193"/>
    </location>
</feature>
<evidence type="ECO:0000259" key="5">
    <source>
        <dbReference type="Pfam" id="PF07631"/>
    </source>
</evidence>
<gene>
    <name evidence="8" type="ORF">Enr13x_02910</name>
</gene>
<sequence precursor="true">MSFRRPFSTFLPYVTLMVLVFGASPCRADSATREANFRTHLLPLLRTYCYDCHDSGSEIDLASDDRAASLQTNRTRWTQAIAHLRLGTMPPEDGPELDSETRQRMVRMIDAVANAVDCVENPNAGRVALRRLNRDEYRNTIRDLTGVDYTPAADFPGDDVGYGFDNIGDVLSLPPLLMEKYVDAALQVAGEAIYTPPPPELYEIERGPASLVGAEKFGSRVPLVLASQGTVSLPVTLPFGGMYQLTLLAGGDQGGDEPVKVEIDWGRRPVVIEVPNHEPREFKIPMRLGKGSRSIKISFINDYYQKNVADRNFHLHHVKLTGTETRSVSVDASKIPPSHQRIIFVTPSKDVTVDQATRAVLSRFASRAFRRPASSWEVDRLSALAAQVRDADGSFEESIQVAIGAVLVSPSFLFKVERPQSPGPDGAMPRITDYELATRISYFLWSSMPDDELLMMAHRGTIRDPNVLLRKIASMIQDRRANQFVENFASQWLQIRNLENVDPDTRVYRGFNDQIRKLMMRETLTFFAAVMRENLPVTTLLDADFTYLNQPLAEFYGIAGVAGDGFRKVSLAGTPRGGLLTHASVLTVTSNPTRTSPVKRGKWVLDNLLNTPPPPAPPNVPELQRDELVGTLRERMEQHRQNPGCATCHNMMDPLGFALENFDAVGRWRSSEGREPIDAAGVFPDGTTFDGVDDLRRLLAGPRKEQFVRCLAEKLLIYAIGRGTAFYDKCAIDTIVSECRKHDDRFAYLIAAIIQSDPFQKQGFRE</sequence>
<evidence type="ECO:0000313" key="9">
    <source>
        <dbReference type="Proteomes" id="UP000319004"/>
    </source>
</evidence>
<dbReference type="InterPro" id="IPR013036">
    <property type="entry name" value="DUF1587"/>
</dbReference>
<evidence type="ECO:0000259" key="3">
    <source>
        <dbReference type="Pfam" id="PF07626"/>
    </source>
</evidence>
<dbReference type="InterPro" id="IPR011478">
    <property type="entry name" value="DUF1585"/>
</dbReference>
<feature type="domain" description="Carbohydrate binding module xylan-binding" evidence="7">
    <location>
        <begin position="245"/>
        <end position="327"/>
    </location>
</feature>
<evidence type="ECO:0000259" key="2">
    <source>
        <dbReference type="Pfam" id="PF07624"/>
    </source>
</evidence>
<dbReference type="Proteomes" id="UP000319004">
    <property type="component" value="Chromosome"/>
</dbReference>
<accession>A0A518HI08</accession>
<protein>
    <recommendedName>
        <fullName evidence="10">Planctomycete cytochrome C</fullName>
    </recommendedName>
</protein>
<dbReference type="InterPro" id="IPR031768">
    <property type="entry name" value="CBM60_xylan-bd"/>
</dbReference>
<dbReference type="Pfam" id="PF07627">
    <property type="entry name" value="PSCyt3"/>
    <property type="match status" value="1"/>
</dbReference>
<dbReference type="Pfam" id="PF07637">
    <property type="entry name" value="PSD5"/>
    <property type="match status" value="1"/>
</dbReference>
<dbReference type="InterPro" id="IPR013043">
    <property type="entry name" value="DUF1595"/>
</dbReference>
<dbReference type="AlphaFoldDB" id="A0A518HI08"/>
<feature type="domain" description="DUF1592" evidence="5">
    <location>
        <begin position="431"/>
        <end position="558"/>
    </location>
</feature>
<feature type="chain" id="PRO_5021707004" description="Planctomycete cytochrome C" evidence="1">
    <location>
        <begin position="29"/>
        <end position="766"/>
    </location>
</feature>
<keyword evidence="1" id="KW-0732">Signal</keyword>
<dbReference type="Pfam" id="PF16841">
    <property type="entry name" value="CBM60"/>
    <property type="match status" value="1"/>
</dbReference>
<dbReference type="KEGG" id="snep:Enr13x_02910"/>
<proteinExistence type="predicted"/>
<keyword evidence="9" id="KW-1185">Reference proteome</keyword>
<feature type="domain" description="DUF1588" evidence="4">
    <location>
        <begin position="576"/>
        <end position="671"/>
    </location>
</feature>
<dbReference type="InterPro" id="IPR013039">
    <property type="entry name" value="DUF1588"/>
</dbReference>
<reference evidence="8 9" key="1">
    <citation type="submission" date="2019-03" db="EMBL/GenBank/DDBJ databases">
        <title>Deep-cultivation of Planctomycetes and their phenomic and genomic characterization uncovers novel biology.</title>
        <authorList>
            <person name="Wiegand S."/>
            <person name="Jogler M."/>
            <person name="Boedeker C."/>
            <person name="Pinto D."/>
            <person name="Vollmers J."/>
            <person name="Rivas-Marin E."/>
            <person name="Kohn T."/>
            <person name="Peeters S.H."/>
            <person name="Heuer A."/>
            <person name="Rast P."/>
            <person name="Oberbeckmann S."/>
            <person name="Bunk B."/>
            <person name="Jeske O."/>
            <person name="Meyerdierks A."/>
            <person name="Storesund J.E."/>
            <person name="Kallscheuer N."/>
            <person name="Luecker S."/>
            <person name="Lage O.M."/>
            <person name="Pohl T."/>
            <person name="Merkel B.J."/>
            <person name="Hornburger P."/>
            <person name="Mueller R.-W."/>
            <person name="Bruemmer F."/>
            <person name="Labrenz M."/>
            <person name="Spormann A.M."/>
            <person name="Op den Camp H."/>
            <person name="Overmann J."/>
            <person name="Amann R."/>
            <person name="Jetten M.S.M."/>
            <person name="Mascher T."/>
            <person name="Medema M.H."/>
            <person name="Devos D.P."/>
            <person name="Kaster A.-K."/>
            <person name="Ovreas L."/>
            <person name="Rohde M."/>
            <person name="Galperin M.Y."/>
            <person name="Jogler C."/>
        </authorList>
    </citation>
    <scope>NUCLEOTIDE SEQUENCE [LARGE SCALE GENOMIC DNA]</scope>
    <source>
        <strain evidence="8 9">Enr13</strain>
    </source>
</reference>
<dbReference type="RefSeq" id="WP_315856994.1">
    <property type="nucleotide sequence ID" value="NZ_CP037423.1"/>
</dbReference>
<dbReference type="Pfam" id="PF07626">
    <property type="entry name" value="PSD3"/>
    <property type="match status" value="1"/>
</dbReference>
<dbReference type="EMBL" id="CP037423">
    <property type="protein sequence ID" value="QDV40485.1"/>
    <property type="molecule type" value="Genomic_DNA"/>
</dbReference>
<dbReference type="Pfam" id="PF07624">
    <property type="entry name" value="PSD2"/>
    <property type="match status" value="1"/>
</dbReference>
<organism evidence="8 9">
    <name type="scientific">Stieleria neptunia</name>
    <dbReference type="NCBI Taxonomy" id="2527979"/>
    <lineage>
        <taxon>Bacteria</taxon>
        <taxon>Pseudomonadati</taxon>
        <taxon>Planctomycetota</taxon>
        <taxon>Planctomycetia</taxon>
        <taxon>Pirellulales</taxon>
        <taxon>Pirellulaceae</taxon>
        <taxon>Stieleria</taxon>
    </lineage>
</organism>
<evidence type="ECO:0000256" key="1">
    <source>
        <dbReference type="SAM" id="SignalP"/>
    </source>
</evidence>
<evidence type="ECO:0000259" key="4">
    <source>
        <dbReference type="Pfam" id="PF07627"/>
    </source>
</evidence>
<feature type="domain" description="DUF1595" evidence="6">
    <location>
        <begin position="357"/>
        <end position="417"/>
    </location>
</feature>
<dbReference type="Pfam" id="PF07631">
    <property type="entry name" value="PSD4"/>
    <property type="match status" value="1"/>
</dbReference>
<feature type="domain" description="DUF1585" evidence="2">
    <location>
        <begin position="685"/>
        <end position="759"/>
    </location>
</feature>
<name>A0A518HI08_9BACT</name>
<evidence type="ECO:0000259" key="7">
    <source>
        <dbReference type="Pfam" id="PF16841"/>
    </source>
</evidence>